<name>B0CFI7_ACAM1</name>
<sequence length="137" mass="16078">MLDNSDVMLFHRVTGCPIAQGKFYLQNLSFEKRFKMIDALQVAHQSGTSELHDPLEDDPDLQPIFEDVRLQARQEVDREHRQRMIELQNTSPKAADLCHPGRGLCHQQWLVMKRILREKYGIEWMTPAEMNPFIVFD</sequence>
<dbReference type="EMBL" id="CP000828">
    <property type="protein sequence ID" value="ABW27006.1"/>
    <property type="molecule type" value="Genomic_DNA"/>
</dbReference>
<gene>
    <name evidence="1" type="ordered locus">AM1_1989</name>
</gene>
<dbReference type="AlphaFoldDB" id="B0CFI7"/>
<dbReference type="STRING" id="329726.AM1_1989"/>
<evidence type="ECO:0000313" key="2">
    <source>
        <dbReference type="Proteomes" id="UP000000268"/>
    </source>
</evidence>
<organism evidence="1 2">
    <name type="scientific">Acaryochloris marina (strain MBIC 11017)</name>
    <dbReference type="NCBI Taxonomy" id="329726"/>
    <lineage>
        <taxon>Bacteria</taxon>
        <taxon>Bacillati</taxon>
        <taxon>Cyanobacteriota</taxon>
        <taxon>Cyanophyceae</taxon>
        <taxon>Acaryochloridales</taxon>
        <taxon>Acaryochloridaceae</taxon>
        <taxon>Acaryochloris</taxon>
    </lineage>
</organism>
<accession>B0CFI7</accession>
<dbReference type="Proteomes" id="UP000000268">
    <property type="component" value="Chromosome"/>
</dbReference>
<reference evidence="1 2" key="1">
    <citation type="journal article" date="2008" name="Proc. Natl. Acad. Sci. U.S.A.">
        <title>Niche adaptation and genome expansion in the chlorophyll d-producing cyanobacterium Acaryochloris marina.</title>
        <authorList>
            <person name="Swingley W.D."/>
            <person name="Chen M."/>
            <person name="Cheung P.C."/>
            <person name="Conrad A.L."/>
            <person name="Dejesa L.C."/>
            <person name="Hao J."/>
            <person name="Honchak B.M."/>
            <person name="Karbach L.E."/>
            <person name="Kurdoglu A."/>
            <person name="Lahiri S."/>
            <person name="Mastrian S.D."/>
            <person name="Miyashita H."/>
            <person name="Page L."/>
            <person name="Ramakrishna P."/>
            <person name="Satoh S."/>
            <person name="Sattley W.M."/>
            <person name="Shimada Y."/>
            <person name="Taylor H.L."/>
            <person name="Tomo T."/>
            <person name="Tsuchiya T."/>
            <person name="Wang Z.T."/>
            <person name="Raymond J."/>
            <person name="Mimuro M."/>
            <person name="Blankenship R.E."/>
            <person name="Touchman J.W."/>
        </authorList>
    </citation>
    <scope>NUCLEOTIDE SEQUENCE [LARGE SCALE GENOMIC DNA]</scope>
    <source>
        <strain evidence="2">MBIC 11017</strain>
    </source>
</reference>
<evidence type="ECO:0000313" key="1">
    <source>
        <dbReference type="EMBL" id="ABW27006.1"/>
    </source>
</evidence>
<dbReference type="HOGENOM" id="CLU_1860810_0_0_3"/>
<proteinExistence type="predicted"/>
<keyword evidence="2" id="KW-1185">Reference proteome</keyword>
<protein>
    <submittedName>
        <fullName evidence="1">Uncharacterized protein</fullName>
    </submittedName>
</protein>
<dbReference type="KEGG" id="amr:AM1_1989"/>